<evidence type="ECO:0000256" key="4">
    <source>
        <dbReference type="ARBA" id="ARBA00023136"/>
    </source>
</evidence>
<gene>
    <name evidence="8" type="ORF">QBC35DRAFT_517652</name>
</gene>
<feature type="region of interest" description="Disordered" evidence="6">
    <location>
        <begin position="1"/>
        <end position="49"/>
    </location>
</feature>
<evidence type="ECO:0000256" key="5">
    <source>
        <dbReference type="ARBA" id="ARBA00023604"/>
    </source>
</evidence>
<dbReference type="PANTHER" id="PTHR11785">
    <property type="entry name" value="AMINO ACID TRANSPORTER"/>
    <property type="match status" value="1"/>
</dbReference>
<comment type="similarity">
    <text evidence="5">Belongs to the asaB hydroxylase/desaturase family.</text>
</comment>
<comment type="caution">
    <text evidence="8">The sequence shown here is derived from an EMBL/GenBank/DDBJ whole genome shotgun (WGS) entry which is preliminary data.</text>
</comment>
<dbReference type="NCBIfam" id="NF041278">
    <property type="entry name" value="CmcJ_NvfI_EfuI"/>
    <property type="match status" value="1"/>
</dbReference>
<evidence type="ECO:0000256" key="3">
    <source>
        <dbReference type="ARBA" id="ARBA00022989"/>
    </source>
</evidence>
<keyword evidence="9" id="KW-1185">Reference proteome</keyword>
<feature type="transmembrane region" description="Helical" evidence="7">
    <location>
        <begin position="506"/>
        <end position="529"/>
    </location>
</feature>
<reference evidence="8" key="2">
    <citation type="submission" date="2023-05" db="EMBL/GenBank/DDBJ databases">
        <authorList>
            <consortium name="Lawrence Berkeley National Laboratory"/>
            <person name="Steindorff A."/>
            <person name="Hensen N."/>
            <person name="Bonometti L."/>
            <person name="Westerberg I."/>
            <person name="Brannstrom I.O."/>
            <person name="Guillou S."/>
            <person name="Cros-Aarteil S."/>
            <person name="Calhoun S."/>
            <person name="Haridas S."/>
            <person name="Kuo A."/>
            <person name="Mondo S."/>
            <person name="Pangilinan J."/>
            <person name="Riley R."/>
            <person name="Labutti K."/>
            <person name="Andreopoulos B."/>
            <person name="Lipzen A."/>
            <person name="Chen C."/>
            <person name="Yanf M."/>
            <person name="Daum C."/>
            <person name="Ng V."/>
            <person name="Clum A."/>
            <person name="Ohm R."/>
            <person name="Martin F."/>
            <person name="Silar P."/>
            <person name="Natvig D."/>
            <person name="Lalanne C."/>
            <person name="Gautier V."/>
            <person name="Ament-Velasquez S.L."/>
            <person name="Kruys A."/>
            <person name="Hutchinson M.I."/>
            <person name="Powell A.J."/>
            <person name="Barry K."/>
            <person name="Miller A.N."/>
            <person name="Grigoriev I.V."/>
            <person name="Debuchy R."/>
            <person name="Gladieux P."/>
            <person name="Thoren M.H."/>
            <person name="Johannesson H."/>
        </authorList>
    </citation>
    <scope>NUCLEOTIDE SEQUENCE</scope>
    <source>
        <strain evidence="8">PSN309</strain>
    </source>
</reference>
<feature type="transmembrane region" description="Helical" evidence="7">
    <location>
        <begin position="410"/>
        <end position="428"/>
    </location>
</feature>
<dbReference type="EMBL" id="MU864494">
    <property type="protein sequence ID" value="KAK4184326.1"/>
    <property type="molecule type" value="Genomic_DNA"/>
</dbReference>
<evidence type="ECO:0000256" key="2">
    <source>
        <dbReference type="ARBA" id="ARBA00022692"/>
    </source>
</evidence>
<proteinExistence type="inferred from homology"/>
<organism evidence="8 9">
    <name type="scientific">Podospora australis</name>
    <dbReference type="NCBI Taxonomy" id="1536484"/>
    <lineage>
        <taxon>Eukaryota</taxon>
        <taxon>Fungi</taxon>
        <taxon>Dikarya</taxon>
        <taxon>Ascomycota</taxon>
        <taxon>Pezizomycotina</taxon>
        <taxon>Sordariomycetes</taxon>
        <taxon>Sordariomycetidae</taxon>
        <taxon>Sordariales</taxon>
        <taxon>Podosporaceae</taxon>
        <taxon>Podospora</taxon>
    </lineage>
</organism>
<evidence type="ECO:0000313" key="8">
    <source>
        <dbReference type="EMBL" id="KAK4184326.1"/>
    </source>
</evidence>
<evidence type="ECO:0000256" key="1">
    <source>
        <dbReference type="ARBA" id="ARBA00004141"/>
    </source>
</evidence>
<evidence type="ECO:0000313" key="9">
    <source>
        <dbReference type="Proteomes" id="UP001302126"/>
    </source>
</evidence>
<keyword evidence="3 7" id="KW-1133">Transmembrane helix</keyword>
<feature type="transmembrane region" description="Helical" evidence="7">
    <location>
        <begin position="470"/>
        <end position="491"/>
    </location>
</feature>
<feature type="transmembrane region" description="Helical" evidence="7">
    <location>
        <begin position="109"/>
        <end position="131"/>
    </location>
</feature>
<feature type="transmembrane region" description="Helical" evidence="7">
    <location>
        <begin position="310"/>
        <end position="331"/>
    </location>
</feature>
<feature type="transmembrane region" description="Helical" evidence="7">
    <location>
        <begin position="78"/>
        <end position="103"/>
    </location>
</feature>
<dbReference type="GO" id="GO:0015179">
    <property type="term" value="F:L-amino acid transmembrane transporter activity"/>
    <property type="evidence" value="ECO:0007669"/>
    <property type="project" value="TreeGrafter"/>
</dbReference>
<dbReference type="Gene3D" id="1.20.1740.10">
    <property type="entry name" value="Amino acid/polyamine transporter I"/>
    <property type="match status" value="1"/>
</dbReference>
<accession>A0AAN7AD93</accession>
<reference evidence="8" key="1">
    <citation type="journal article" date="2023" name="Mol. Phylogenet. Evol.">
        <title>Genome-scale phylogeny and comparative genomics of the fungal order Sordariales.</title>
        <authorList>
            <person name="Hensen N."/>
            <person name="Bonometti L."/>
            <person name="Westerberg I."/>
            <person name="Brannstrom I.O."/>
            <person name="Guillou S."/>
            <person name="Cros-Aarteil S."/>
            <person name="Calhoun S."/>
            <person name="Haridas S."/>
            <person name="Kuo A."/>
            <person name="Mondo S."/>
            <person name="Pangilinan J."/>
            <person name="Riley R."/>
            <person name="LaButti K."/>
            <person name="Andreopoulos B."/>
            <person name="Lipzen A."/>
            <person name="Chen C."/>
            <person name="Yan M."/>
            <person name="Daum C."/>
            <person name="Ng V."/>
            <person name="Clum A."/>
            <person name="Steindorff A."/>
            <person name="Ohm R.A."/>
            <person name="Martin F."/>
            <person name="Silar P."/>
            <person name="Natvig D.O."/>
            <person name="Lalanne C."/>
            <person name="Gautier V."/>
            <person name="Ament-Velasquez S.L."/>
            <person name="Kruys A."/>
            <person name="Hutchinson M.I."/>
            <person name="Powell A.J."/>
            <person name="Barry K."/>
            <person name="Miller A.N."/>
            <person name="Grigoriev I.V."/>
            <person name="Debuchy R."/>
            <person name="Gladieux P."/>
            <person name="Hiltunen Thoren M."/>
            <person name="Johannesson H."/>
        </authorList>
    </citation>
    <scope>NUCLEOTIDE SEQUENCE</scope>
    <source>
        <strain evidence="8">PSN309</strain>
    </source>
</reference>
<comment type="subcellular location">
    <subcellularLocation>
        <location evidence="1">Membrane</location>
        <topology evidence="1">Multi-pass membrane protein</topology>
    </subcellularLocation>
</comment>
<feature type="transmembrane region" description="Helical" evidence="7">
    <location>
        <begin position="225"/>
        <end position="249"/>
    </location>
</feature>
<dbReference type="InterPro" id="IPR002293">
    <property type="entry name" value="AA/rel_permease1"/>
</dbReference>
<dbReference type="PANTHER" id="PTHR11785:SF532">
    <property type="entry name" value="TRANSPORTER, PUTATIVE (EUROFUNG)-RELATED"/>
    <property type="match status" value="1"/>
</dbReference>
<feature type="transmembrane region" description="Helical" evidence="7">
    <location>
        <begin position="360"/>
        <end position="381"/>
    </location>
</feature>
<name>A0AAN7AD93_9PEZI</name>
<dbReference type="InterPro" id="IPR050598">
    <property type="entry name" value="AminoAcid_Transporter"/>
</dbReference>
<dbReference type="InterPro" id="IPR044053">
    <property type="entry name" value="AsaB-like"/>
</dbReference>
<evidence type="ECO:0000256" key="6">
    <source>
        <dbReference type="SAM" id="MobiDB-lite"/>
    </source>
</evidence>
<feature type="transmembrane region" description="Helical" evidence="7">
    <location>
        <begin position="269"/>
        <end position="289"/>
    </location>
</feature>
<feature type="transmembrane region" description="Helical" evidence="7">
    <location>
        <begin position="440"/>
        <end position="458"/>
    </location>
</feature>
<dbReference type="Proteomes" id="UP001302126">
    <property type="component" value="Unassembled WGS sequence"/>
</dbReference>
<dbReference type="Pfam" id="PF13520">
    <property type="entry name" value="AA_permease_2"/>
    <property type="match status" value="1"/>
</dbReference>
<protein>
    <submittedName>
        <fullName evidence="8">Amino acid permease-domain-containing protein</fullName>
    </submittedName>
</protein>
<evidence type="ECO:0000256" key="7">
    <source>
        <dbReference type="SAM" id="Phobius"/>
    </source>
</evidence>
<dbReference type="GO" id="GO:0016020">
    <property type="term" value="C:membrane"/>
    <property type="evidence" value="ECO:0007669"/>
    <property type="project" value="UniProtKB-SubCell"/>
</dbReference>
<dbReference type="AlphaFoldDB" id="A0AAN7AD93"/>
<keyword evidence="2 7" id="KW-0812">Transmembrane</keyword>
<feature type="transmembrane region" description="Helical" evidence="7">
    <location>
        <begin position="196"/>
        <end position="213"/>
    </location>
</feature>
<keyword evidence="4 7" id="KW-0472">Membrane</keyword>
<sequence>MSLFPSPDAAETTPLLSGGSIPPPEAETESDDDNNAGRKSTSSSSSTIRAGDLVPRSIEDDVLPETAVLGRNLGWGSAYILIISRVIGSGIFATPGAIVTSVGSIGLSLLLWVAGAVISWWGLAVGLEYGCMLPRSGGEKVYLEFTFRRPRLLASTVVAIHAIVLGFTSSNCIVFGEYVLFALGKTPAENPVEVRILAVGLMTLITIIHGCFLRTGIFIQNVLGWVKIGLVVFMTLASGTVVLAGYRPTQDVRENIFPTTWDGIWEGSVWNWGIISTALFKVFYSYSGLQNVNNVLNEVQDPVRTLKSASTTALITSCLLYVLVNVAYFLIVPLEDIKGSGEMIAALFFQRIFGPTVGNILLPLAVATSAAGNVMVVTFALSRLNQEIARSGLIPFGEVLSSSRPFGAPLGGLIIHYIPSVMVILVPAKNIYSFILDVEGYPGQFFVLATSLGLIWLRRMRPDLKRPYKAFLPAVWARTILSLALIAAPFVRGRGESSGDHLFRVTYAMVGISVLVFAVLYWLVLVVILPKIGNYRLEESTDVLQDGTTITKLVHFDTMAAATVATPVLPASNLGAAPQVKQQDSKPAKHNVKTTFNYYKDPGDGSAPAPFYISQPLSALTNRPSVQQEVVVTDISGDEDKYTLDSHGFQLHRHESKEMDFADDDQIKAQYYPEVEQLLKDATGASRIFIFDHTIRRGNNDIRDPDAPRRGPVRSVHIDQSYSASVNRVQYHLPDEADQLLQKRFQIINVWRPIKTILKDPLGIADANSVREEDLVGAALIYPDRAGETYVVKPNPAHKWYFKYAQTPSEVTLIKCYDSVEAPGVARRVPHSAFTDPAEEDKYPRESIEVRTLVFYD</sequence>
<feature type="transmembrane region" description="Helical" evidence="7">
    <location>
        <begin position="152"/>
        <end position="176"/>
    </location>
</feature>
<dbReference type="GO" id="GO:0016491">
    <property type="term" value="F:oxidoreductase activity"/>
    <property type="evidence" value="ECO:0007669"/>
    <property type="project" value="InterPro"/>
</dbReference>